<feature type="transmembrane region" description="Helical" evidence="1">
    <location>
        <begin position="15"/>
        <end position="38"/>
    </location>
</feature>
<reference evidence="2 3" key="1">
    <citation type="submission" date="2018-11" db="EMBL/GenBank/DDBJ databases">
        <title>Sequencing the genomes of 1000 actinobacteria strains.</title>
        <authorList>
            <person name="Klenk H.-P."/>
        </authorList>
    </citation>
    <scope>NUCLEOTIDE SEQUENCE [LARGE SCALE GENOMIC DNA]</scope>
    <source>
        <strain evidence="2 3">DSM 14012</strain>
    </source>
</reference>
<accession>A0A3N2BXX8</accession>
<evidence type="ECO:0008006" key="4">
    <source>
        <dbReference type="Google" id="ProtNLM"/>
    </source>
</evidence>
<protein>
    <recommendedName>
        <fullName evidence="4">DUF4760 domain-containing protein</fullName>
    </recommendedName>
</protein>
<evidence type="ECO:0000313" key="3">
    <source>
        <dbReference type="Proteomes" id="UP000266915"/>
    </source>
</evidence>
<proteinExistence type="predicted"/>
<comment type="caution">
    <text evidence="2">The sequence shown here is derived from an EMBL/GenBank/DDBJ whole genome shotgun (WGS) entry which is preliminary data.</text>
</comment>
<dbReference type="EMBL" id="RKHL01000001">
    <property type="protein sequence ID" value="ROR80032.1"/>
    <property type="molecule type" value="Genomic_DNA"/>
</dbReference>
<sequence>MNWFEALWVELSSPAWVAGLLQATFGTIVAFTGALFLFRRQLRHDRELVAAQLESDREARLAERRSAAADVLGRTLLATAEQLPMRDAGQYGLRDALWDLASDPPGGRSLDDAIEQAELILPRYDIVRSFSREASGRWYTMKRMVSQLSHEERTKSNWLSVLYDEFMTPLTRDMTAVGRVLVGWNGHGEAPIDSAVSTQTSIAPAEVADPAAYFAWRTELERELLHRRRVREQ</sequence>
<dbReference type="RefSeq" id="WP_085511608.1">
    <property type="nucleotide sequence ID" value="NZ_FXAP01000002.1"/>
</dbReference>
<organism evidence="2 3">
    <name type="scientific">Plantibacter flavus</name>
    <dbReference type="NCBI Taxonomy" id="150123"/>
    <lineage>
        <taxon>Bacteria</taxon>
        <taxon>Bacillati</taxon>
        <taxon>Actinomycetota</taxon>
        <taxon>Actinomycetes</taxon>
        <taxon>Micrococcales</taxon>
        <taxon>Microbacteriaceae</taxon>
        <taxon>Plantibacter</taxon>
    </lineage>
</organism>
<evidence type="ECO:0000256" key="1">
    <source>
        <dbReference type="SAM" id="Phobius"/>
    </source>
</evidence>
<dbReference type="AlphaFoldDB" id="A0A3N2BXX8"/>
<gene>
    <name evidence="2" type="ORF">EDD42_0064</name>
</gene>
<keyword evidence="1" id="KW-1133">Transmembrane helix</keyword>
<dbReference type="Proteomes" id="UP000266915">
    <property type="component" value="Unassembled WGS sequence"/>
</dbReference>
<keyword evidence="1" id="KW-0812">Transmembrane</keyword>
<name>A0A3N2BXX8_9MICO</name>
<keyword evidence="1" id="KW-0472">Membrane</keyword>
<keyword evidence="3" id="KW-1185">Reference proteome</keyword>
<evidence type="ECO:0000313" key="2">
    <source>
        <dbReference type="EMBL" id="ROR80032.1"/>
    </source>
</evidence>